<name>A0A7S3JNI4_9STRA</name>
<proteinExistence type="predicted"/>
<keyword evidence="2" id="KW-0812">Transmembrane</keyword>
<gene>
    <name evidence="3" type="ORF">ALAG00032_LOCUS702</name>
</gene>
<reference evidence="3" key="1">
    <citation type="submission" date="2021-01" db="EMBL/GenBank/DDBJ databases">
        <authorList>
            <person name="Corre E."/>
            <person name="Pelletier E."/>
            <person name="Niang G."/>
            <person name="Scheremetjew M."/>
            <person name="Finn R."/>
            <person name="Kale V."/>
            <person name="Holt S."/>
            <person name="Cochrane G."/>
            <person name="Meng A."/>
            <person name="Brown T."/>
            <person name="Cohen L."/>
        </authorList>
    </citation>
    <scope>NUCLEOTIDE SEQUENCE</scope>
    <source>
        <strain evidence="3">CCMP1510</strain>
    </source>
</reference>
<feature type="transmembrane region" description="Helical" evidence="2">
    <location>
        <begin position="132"/>
        <end position="151"/>
    </location>
</feature>
<evidence type="ECO:0000256" key="1">
    <source>
        <dbReference type="SAM" id="MobiDB-lite"/>
    </source>
</evidence>
<evidence type="ECO:0000313" key="3">
    <source>
        <dbReference type="EMBL" id="CAE0359973.1"/>
    </source>
</evidence>
<dbReference type="AlphaFoldDB" id="A0A7S3JNI4"/>
<dbReference type="EMBL" id="HBIJ01000948">
    <property type="protein sequence ID" value="CAE0359973.1"/>
    <property type="molecule type" value="Transcribed_RNA"/>
</dbReference>
<keyword evidence="2" id="KW-1133">Transmembrane helix</keyword>
<feature type="compositionally biased region" description="Low complexity" evidence="1">
    <location>
        <begin position="188"/>
        <end position="205"/>
    </location>
</feature>
<accession>A0A7S3JNI4</accession>
<keyword evidence="2" id="KW-0472">Membrane</keyword>
<feature type="region of interest" description="Disordered" evidence="1">
    <location>
        <begin position="184"/>
        <end position="205"/>
    </location>
</feature>
<sequence length="205" mass="23044">MYKFCYMMKVILFLFHIFRVIDSFSFISSIRTRRASTSTTIERRLLILRISEDESGVDVQKAWEEFKASRNGTLEKVELPPDDDTTARAFLRRTQVEGGKDVSARPQFRSDIPREVQREMDFASGVANPRNFLILGSFVGVLIIFYIAVFFSGGITNANFRYEPGFDGTSDTFSDMLGAVLPNEEPVTSSSLPDDSLSQPTGPVV</sequence>
<organism evidence="3">
    <name type="scientific">Aureoumbra lagunensis</name>
    <dbReference type="NCBI Taxonomy" id="44058"/>
    <lineage>
        <taxon>Eukaryota</taxon>
        <taxon>Sar</taxon>
        <taxon>Stramenopiles</taxon>
        <taxon>Ochrophyta</taxon>
        <taxon>Pelagophyceae</taxon>
        <taxon>Pelagomonadales</taxon>
        <taxon>Aureoumbra</taxon>
    </lineage>
</organism>
<protein>
    <submittedName>
        <fullName evidence="3">Uncharacterized protein</fullName>
    </submittedName>
</protein>
<evidence type="ECO:0000256" key="2">
    <source>
        <dbReference type="SAM" id="Phobius"/>
    </source>
</evidence>